<organism evidence="3 4">
    <name type="scientific">Leptomonas pyrrhocoris</name>
    <name type="common">Firebug parasite</name>
    <dbReference type="NCBI Taxonomy" id="157538"/>
    <lineage>
        <taxon>Eukaryota</taxon>
        <taxon>Discoba</taxon>
        <taxon>Euglenozoa</taxon>
        <taxon>Kinetoplastea</taxon>
        <taxon>Metakinetoplastina</taxon>
        <taxon>Trypanosomatida</taxon>
        <taxon>Trypanosomatidae</taxon>
        <taxon>Leishmaniinae</taxon>
        <taxon>Leptomonas</taxon>
    </lineage>
</organism>
<dbReference type="AlphaFoldDB" id="A0A0M9G4F8"/>
<dbReference type="GO" id="GO:0003723">
    <property type="term" value="F:RNA binding"/>
    <property type="evidence" value="ECO:0007669"/>
    <property type="project" value="UniProtKB-UniRule"/>
</dbReference>
<evidence type="ECO:0000256" key="1">
    <source>
        <dbReference type="PROSITE-ProRule" id="PRU00176"/>
    </source>
</evidence>
<comment type="caution">
    <text evidence="3">The sequence shown here is derived from an EMBL/GenBank/DDBJ whole genome shotgun (WGS) entry which is preliminary data.</text>
</comment>
<evidence type="ECO:0000313" key="3">
    <source>
        <dbReference type="EMBL" id="KPA81916.1"/>
    </source>
</evidence>
<evidence type="ECO:0000313" key="4">
    <source>
        <dbReference type="Proteomes" id="UP000037923"/>
    </source>
</evidence>
<feature type="domain" description="RRM" evidence="2">
    <location>
        <begin position="2"/>
        <end position="78"/>
    </location>
</feature>
<keyword evidence="1" id="KW-0694">RNA-binding</keyword>
<protein>
    <recommendedName>
        <fullName evidence="2">RRM domain-containing protein</fullName>
    </recommendedName>
</protein>
<reference evidence="3 4" key="1">
    <citation type="submission" date="2015-07" db="EMBL/GenBank/DDBJ databases">
        <title>High-quality genome of monoxenous trypanosomatid Leptomonas pyrrhocoris.</title>
        <authorList>
            <person name="Flegontov P."/>
            <person name="Butenko A."/>
            <person name="Firsov S."/>
            <person name="Vlcek C."/>
            <person name="Logacheva M.D."/>
            <person name="Field M."/>
            <person name="Filatov D."/>
            <person name="Flegontova O."/>
            <person name="Gerasimov E."/>
            <person name="Jackson A.P."/>
            <person name="Kelly S."/>
            <person name="Opperdoes F."/>
            <person name="O'Reilly A."/>
            <person name="Votypka J."/>
            <person name="Yurchenko V."/>
            <person name="Lukes J."/>
        </authorList>
    </citation>
    <scope>NUCLEOTIDE SEQUENCE [LARGE SCALE GENOMIC DNA]</scope>
    <source>
        <strain evidence="3">H10</strain>
    </source>
</reference>
<dbReference type="RefSeq" id="XP_015660355.1">
    <property type="nucleotide sequence ID" value="XM_015801735.1"/>
</dbReference>
<proteinExistence type="predicted"/>
<dbReference type="OrthoDB" id="266020at2759"/>
<keyword evidence="4" id="KW-1185">Reference proteome</keyword>
<dbReference type="SUPFAM" id="SSF54928">
    <property type="entry name" value="RNA-binding domain, RBD"/>
    <property type="match status" value="1"/>
</dbReference>
<dbReference type="EMBL" id="LGTL01000006">
    <property type="protein sequence ID" value="KPA81916.1"/>
    <property type="molecule type" value="Genomic_DNA"/>
</dbReference>
<dbReference type="PROSITE" id="PS50102">
    <property type="entry name" value="RRM"/>
    <property type="match status" value="1"/>
</dbReference>
<dbReference type="Proteomes" id="UP000037923">
    <property type="component" value="Unassembled WGS sequence"/>
</dbReference>
<dbReference type="GeneID" id="26904448"/>
<sequence length="163" mass="17830">MEFVEVSNVTFPVGIEYTRRTLLRLFRLIHNVEDIVLDVRQGQAIVSFAESSAAQEALISFDGFVLFGRALSVRIAPPPASPVAGYIVTSRVTRYLLIHNAPYLAIVVKLKHVSGVESVTSAGVNRCFVVTQSVDDATQAKVLVGSHCSRWGTAVLISFLRKL</sequence>
<gene>
    <name evidence="3" type="ORF">ABB37_04157</name>
</gene>
<name>A0A0M9G4F8_LEPPY</name>
<evidence type="ECO:0000259" key="2">
    <source>
        <dbReference type="PROSITE" id="PS50102"/>
    </source>
</evidence>
<dbReference type="Gene3D" id="3.30.70.330">
    <property type="match status" value="1"/>
</dbReference>
<dbReference type="InterPro" id="IPR000504">
    <property type="entry name" value="RRM_dom"/>
</dbReference>
<dbReference type="OMA" id="SRAMISF"/>
<dbReference type="InterPro" id="IPR012677">
    <property type="entry name" value="Nucleotide-bd_a/b_plait_sf"/>
</dbReference>
<dbReference type="VEuPathDB" id="TriTrypDB:LpyrH10_06_5270"/>
<dbReference type="InterPro" id="IPR035979">
    <property type="entry name" value="RBD_domain_sf"/>
</dbReference>
<accession>A0A0M9G4F8</accession>